<evidence type="ECO:0000313" key="10">
    <source>
        <dbReference type="EMBL" id="GAA4339388.1"/>
    </source>
</evidence>
<gene>
    <name evidence="10" type="ORF">GCM10023144_37520</name>
</gene>
<keyword evidence="2 7" id="KW-0813">Transport</keyword>
<feature type="transmembrane region" description="Helical" evidence="7">
    <location>
        <begin position="106"/>
        <end position="128"/>
    </location>
</feature>
<evidence type="ECO:0000256" key="4">
    <source>
        <dbReference type="ARBA" id="ARBA00022692"/>
    </source>
</evidence>
<feature type="transmembrane region" description="Helical" evidence="7">
    <location>
        <begin position="54"/>
        <end position="75"/>
    </location>
</feature>
<keyword evidence="4 7" id="KW-0812">Transmembrane</keyword>
<protein>
    <submittedName>
        <fullName evidence="10">ABC transporter permease</fullName>
    </submittedName>
</protein>
<comment type="subcellular location">
    <subcellularLocation>
        <location evidence="1 7">Cell membrane</location>
        <topology evidence="1 7">Multi-pass membrane protein</topology>
    </subcellularLocation>
</comment>
<keyword evidence="3" id="KW-1003">Cell membrane</keyword>
<evidence type="ECO:0000256" key="3">
    <source>
        <dbReference type="ARBA" id="ARBA00022475"/>
    </source>
</evidence>
<feature type="transmembrane region" description="Helical" evidence="7">
    <location>
        <begin position="140"/>
        <end position="162"/>
    </location>
</feature>
<keyword evidence="6 7" id="KW-0472">Membrane</keyword>
<dbReference type="Pfam" id="PF00528">
    <property type="entry name" value="BPD_transp_1"/>
    <property type="match status" value="1"/>
</dbReference>
<keyword evidence="11" id="KW-1185">Reference proteome</keyword>
<accession>A0ABP8HHV8</accession>
<feature type="transmembrane region" description="Helical" evidence="7">
    <location>
        <begin position="168"/>
        <end position="190"/>
    </location>
</feature>
<organism evidence="10 11">
    <name type="scientific">Pigmentiphaga soli</name>
    <dbReference type="NCBI Taxonomy" id="1007095"/>
    <lineage>
        <taxon>Bacteria</taxon>
        <taxon>Pseudomonadati</taxon>
        <taxon>Pseudomonadota</taxon>
        <taxon>Betaproteobacteria</taxon>
        <taxon>Burkholderiales</taxon>
        <taxon>Alcaligenaceae</taxon>
        <taxon>Pigmentiphaga</taxon>
    </lineage>
</organism>
<dbReference type="Gene3D" id="1.10.3720.10">
    <property type="entry name" value="MetI-like"/>
    <property type="match status" value="1"/>
</dbReference>
<evidence type="ECO:0000259" key="9">
    <source>
        <dbReference type="PROSITE" id="PS50928"/>
    </source>
</evidence>
<feature type="domain" description="ABC transmembrane type-1" evidence="9">
    <location>
        <begin position="102"/>
        <end position="282"/>
    </location>
</feature>
<dbReference type="RefSeq" id="WP_345251414.1">
    <property type="nucleotide sequence ID" value="NZ_BAABFO010000022.1"/>
</dbReference>
<dbReference type="CDD" id="cd06261">
    <property type="entry name" value="TM_PBP2"/>
    <property type="match status" value="1"/>
</dbReference>
<comment type="caution">
    <text evidence="10">The sequence shown here is derived from an EMBL/GenBank/DDBJ whole genome shotgun (WGS) entry which is preliminary data.</text>
</comment>
<dbReference type="PANTHER" id="PTHR30151">
    <property type="entry name" value="ALKANE SULFONATE ABC TRANSPORTER-RELATED, MEMBRANE SUBUNIT"/>
    <property type="match status" value="1"/>
</dbReference>
<name>A0ABP8HHV8_9BURK</name>
<evidence type="ECO:0000256" key="2">
    <source>
        <dbReference type="ARBA" id="ARBA00022448"/>
    </source>
</evidence>
<evidence type="ECO:0000313" key="11">
    <source>
        <dbReference type="Proteomes" id="UP001501671"/>
    </source>
</evidence>
<feature type="transmembrane region" description="Helical" evidence="7">
    <location>
        <begin position="259"/>
        <end position="285"/>
    </location>
</feature>
<evidence type="ECO:0000256" key="1">
    <source>
        <dbReference type="ARBA" id="ARBA00004651"/>
    </source>
</evidence>
<dbReference type="PANTHER" id="PTHR30151:SF0">
    <property type="entry name" value="ABC TRANSPORTER PERMEASE PROTEIN MJ0413-RELATED"/>
    <property type="match status" value="1"/>
</dbReference>
<dbReference type="InterPro" id="IPR035906">
    <property type="entry name" value="MetI-like_sf"/>
</dbReference>
<comment type="similarity">
    <text evidence="7">Belongs to the binding-protein-dependent transport system permease family.</text>
</comment>
<sequence>MLADTPTYALTRASRGGGAGGPAEPAPLRPGSNRAVRAQQRAAALRRRRRLEKVLPWLIIVAFFALWEIFVRAFGIAEFVLPAPSTVAASAIRWWQPLMLNAGQTLLTTSIGFALAVVLGMLMGVAFGSSTLIYRGVYPLLIAFNSVPKVAVVPVLVLWFGINAIPAIITAFAISFFPIVVNVATGIATIEPEQRDVLRALGARTIEIVRKVGVPRAMPYFFASLKIAITVAFVGSITAETVSSETGIGHLMMVASSRFDVALVFAGLMVTGVMGIAMYAVAAVIEARMTTWATRGQNDLQNGGY</sequence>
<evidence type="ECO:0000256" key="8">
    <source>
        <dbReference type="SAM" id="MobiDB-lite"/>
    </source>
</evidence>
<evidence type="ECO:0000256" key="7">
    <source>
        <dbReference type="RuleBase" id="RU363032"/>
    </source>
</evidence>
<feature type="region of interest" description="Disordered" evidence="8">
    <location>
        <begin position="11"/>
        <end position="32"/>
    </location>
</feature>
<dbReference type="SUPFAM" id="SSF161098">
    <property type="entry name" value="MetI-like"/>
    <property type="match status" value="1"/>
</dbReference>
<dbReference type="EMBL" id="BAABFO010000022">
    <property type="protein sequence ID" value="GAA4339388.1"/>
    <property type="molecule type" value="Genomic_DNA"/>
</dbReference>
<proteinExistence type="inferred from homology"/>
<reference evidence="11" key="1">
    <citation type="journal article" date="2019" name="Int. J. Syst. Evol. Microbiol.">
        <title>The Global Catalogue of Microorganisms (GCM) 10K type strain sequencing project: providing services to taxonomists for standard genome sequencing and annotation.</title>
        <authorList>
            <consortium name="The Broad Institute Genomics Platform"/>
            <consortium name="The Broad Institute Genome Sequencing Center for Infectious Disease"/>
            <person name="Wu L."/>
            <person name="Ma J."/>
        </authorList>
    </citation>
    <scope>NUCLEOTIDE SEQUENCE [LARGE SCALE GENOMIC DNA]</scope>
    <source>
        <strain evidence="11">JCM 17666</strain>
    </source>
</reference>
<evidence type="ECO:0000256" key="5">
    <source>
        <dbReference type="ARBA" id="ARBA00022989"/>
    </source>
</evidence>
<dbReference type="PROSITE" id="PS50928">
    <property type="entry name" value="ABC_TM1"/>
    <property type="match status" value="1"/>
</dbReference>
<feature type="transmembrane region" description="Helical" evidence="7">
    <location>
        <begin position="220"/>
        <end position="239"/>
    </location>
</feature>
<evidence type="ECO:0000256" key="6">
    <source>
        <dbReference type="ARBA" id="ARBA00023136"/>
    </source>
</evidence>
<keyword evidence="5 7" id="KW-1133">Transmembrane helix</keyword>
<dbReference type="InterPro" id="IPR000515">
    <property type="entry name" value="MetI-like"/>
</dbReference>
<dbReference type="Proteomes" id="UP001501671">
    <property type="component" value="Unassembled WGS sequence"/>
</dbReference>